<dbReference type="GO" id="GO:0016405">
    <property type="term" value="F:CoA-ligase activity"/>
    <property type="evidence" value="ECO:0007669"/>
    <property type="project" value="TreeGrafter"/>
</dbReference>
<dbReference type="Pfam" id="PF00501">
    <property type="entry name" value="AMP-binding"/>
    <property type="match status" value="1"/>
</dbReference>
<dbReference type="InterPro" id="IPR020845">
    <property type="entry name" value="AMP-binding_CS"/>
</dbReference>
<reference evidence="5 6" key="1">
    <citation type="journal article" date="2016" name="Genome Announc.">
        <title>Genome Sequence of Madurella mycetomatis mm55, Isolated from a Human Mycetoma Case in Sudan.</title>
        <authorList>
            <person name="Smit S."/>
            <person name="Derks M.F."/>
            <person name="Bervoets S."/>
            <person name="Fahal A."/>
            <person name="van Leeuwen W."/>
            <person name="van Belkum A."/>
            <person name="van de Sande W.W."/>
        </authorList>
    </citation>
    <scope>NUCLEOTIDE SEQUENCE [LARGE SCALE GENOMIC DNA]</scope>
    <source>
        <strain evidence="6">mm55</strain>
    </source>
</reference>
<dbReference type="PROSITE" id="PS00455">
    <property type="entry name" value="AMP_BINDING"/>
    <property type="match status" value="1"/>
</dbReference>
<evidence type="ECO:0000313" key="6">
    <source>
        <dbReference type="Proteomes" id="UP000078237"/>
    </source>
</evidence>
<evidence type="ECO:0000256" key="1">
    <source>
        <dbReference type="ARBA" id="ARBA00006432"/>
    </source>
</evidence>
<dbReference type="OrthoDB" id="1898221at2759"/>
<dbReference type="PANTHER" id="PTHR24096">
    <property type="entry name" value="LONG-CHAIN-FATTY-ACID--COA LIGASE"/>
    <property type="match status" value="1"/>
</dbReference>
<comment type="caution">
    <text evidence="5">The sequence shown here is derived from an EMBL/GenBank/DDBJ whole genome shotgun (WGS) entry which is preliminary data.</text>
</comment>
<dbReference type="PANTHER" id="PTHR24096:SF149">
    <property type="entry name" value="AMP-BINDING DOMAIN-CONTAINING PROTEIN-RELATED"/>
    <property type="match status" value="1"/>
</dbReference>
<dbReference type="InterPro" id="IPR025110">
    <property type="entry name" value="AMP-bd_C"/>
</dbReference>
<dbReference type="SUPFAM" id="SSF56801">
    <property type="entry name" value="Acetyl-CoA synthetase-like"/>
    <property type="match status" value="1"/>
</dbReference>
<name>A0A175VX38_9PEZI</name>
<feature type="domain" description="AMP-binding enzyme C-terminal" evidence="4">
    <location>
        <begin position="469"/>
        <end position="543"/>
    </location>
</feature>
<dbReference type="EMBL" id="LCTW02000250">
    <property type="protein sequence ID" value="KXX75751.1"/>
    <property type="molecule type" value="Genomic_DNA"/>
</dbReference>
<evidence type="ECO:0000259" key="3">
    <source>
        <dbReference type="Pfam" id="PF00501"/>
    </source>
</evidence>
<feature type="domain" description="AMP-dependent synthetase/ligase" evidence="3">
    <location>
        <begin position="43"/>
        <end position="419"/>
    </location>
</feature>
<dbReference type="Gene3D" id="3.30.300.30">
    <property type="match status" value="1"/>
</dbReference>
<protein>
    <submittedName>
        <fullName evidence="5">Acyl-coenzyme A synthetase</fullName>
    </submittedName>
</protein>
<dbReference type="Gene3D" id="3.40.50.12780">
    <property type="entry name" value="N-terminal domain of ligase-like"/>
    <property type="match status" value="1"/>
</dbReference>
<dbReference type="GO" id="GO:0019748">
    <property type="term" value="P:secondary metabolic process"/>
    <property type="evidence" value="ECO:0007669"/>
    <property type="project" value="TreeGrafter"/>
</dbReference>
<evidence type="ECO:0000256" key="2">
    <source>
        <dbReference type="ARBA" id="ARBA00022598"/>
    </source>
</evidence>
<dbReference type="VEuPathDB" id="FungiDB:MMYC01_207811"/>
<evidence type="ECO:0000313" key="5">
    <source>
        <dbReference type="EMBL" id="KXX75751.1"/>
    </source>
</evidence>
<dbReference type="STRING" id="100816.A0A175VX38"/>
<dbReference type="Pfam" id="PF13193">
    <property type="entry name" value="AMP-binding_C"/>
    <property type="match status" value="1"/>
</dbReference>
<keyword evidence="6" id="KW-1185">Reference proteome</keyword>
<accession>A0A175VX38</accession>
<gene>
    <name evidence="5" type="ORF">MMYC01_207811</name>
</gene>
<proteinExistence type="inferred from homology"/>
<comment type="similarity">
    <text evidence="1">Belongs to the ATP-dependent AMP-binding enzyme family.</text>
</comment>
<sequence length="562" mass="61405">MLSTCERTASGIIYKPAENREFPKLDLLTLLFESDISGANEDTVLHADAADPTKAITRAQLRPLVKRTAYTFRHQYGIGRDGPNQDAVLAICTGHWLLPNLFYSTIAAGGVYSASNPGSTPKELAAQLAQISARLLFCTEDTKFTAIAAAKLVNLPLSRVLCLNPTSRTFQLTEQEHSRPIPLSASELSWQRITSLDALSESIICIPFSSGTTGVAKACRISHTNMVSQCTLVVDLTREYYARQGRPFVFRNVAHLPPAHTSSIQGYFINTFYAGGTVYWMPRFDFAQFLAHARRHRLTHFFTVPPVYLLIAKSPAVTDQFDHVEQAISGASPMGKELQAAARAKLGRGTAQLSQTWGMTETAGAMTFMPLGEPNDETGSVSSLMAGTMARIVDDEGRDVEPGEMGEIWVKGPQVMKGYVGNEQANRESFVDGWFCTGDVAIFKGGLFYILDRKKELIKCEGTQVAPSELEALLISHPKILDAAVIGVHVEGDEVPRAYVVADEKQITSQDIVDWVSGQVASHKRLRGGVIFLPSIPRTGSGKTMKNELRAFAQESAGESEI</sequence>
<keyword evidence="2" id="KW-0436">Ligase</keyword>
<organism evidence="5 6">
    <name type="scientific">Madurella mycetomatis</name>
    <dbReference type="NCBI Taxonomy" id="100816"/>
    <lineage>
        <taxon>Eukaryota</taxon>
        <taxon>Fungi</taxon>
        <taxon>Dikarya</taxon>
        <taxon>Ascomycota</taxon>
        <taxon>Pezizomycotina</taxon>
        <taxon>Sordariomycetes</taxon>
        <taxon>Sordariomycetidae</taxon>
        <taxon>Sordariales</taxon>
        <taxon>Sordariales incertae sedis</taxon>
        <taxon>Madurella</taxon>
    </lineage>
</organism>
<dbReference type="InterPro" id="IPR000873">
    <property type="entry name" value="AMP-dep_synth/lig_dom"/>
</dbReference>
<dbReference type="Proteomes" id="UP000078237">
    <property type="component" value="Unassembled WGS sequence"/>
</dbReference>
<evidence type="ECO:0000259" key="4">
    <source>
        <dbReference type="Pfam" id="PF13193"/>
    </source>
</evidence>
<dbReference type="InterPro" id="IPR042099">
    <property type="entry name" value="ANL_N_sf"/>
</dbReference>
<dbReference type="InterPro" id="IPR045851">
    <property type="entry name" value="AMP-bd_C_sf"/>
</dbReference>
<dbReference type="AlphaFoldDB" id="A0A175VX38"/>